<evidence type="ECO:0000256" key="3">
    <source>
        <dbReference type="ARBA" id="ARBA00004123"/>
    </source>
</evidence>
<evidence type="ECO:0000256" key="9">
    <source>
        <dbReference type="ARBA" id="ARBA00023204"/>
    </source>
</evidence>
<dbReference type="InterPro" id="IPR051547">
    <property type="entry name" value="TDP2-like"/>
</dbReference>
<dbReference type="Proteomes" id="UP001140453">
    <property type="component" value="Unassembled WGS sequence"/>
</dbReference>
<dbReference type="GO" id="GO:0004518">
    <property type="term" value="F:nuclease activity"/>
    <property type="evidence" value="ECO:0007669"/>
    <property type="project" value="UniProtKB-KW"/>
</dbReference>
<keyword evidence="9" id="KW-0234">DNA repair</keyword>
<comment type="subcellular location">
    <subcellularLocation>
        <location evidence="3">Nucleus</location>
    </subcellularLocation>
</comment>
<dbReference type="GO" id="GO:0006302">
    <property type="term" value="P:double-strand break repair"/>
    <property type="evidence" value="ECO:0007669"/>
    <property type="project" value="TreeGrafter"/>
</dbReference>
<dbReference type="Gene3D" id="3.60.10.10">
    <property type="entry name" value="Endonuclease/exonuclease/phosphatase"/>
    <property type="match status" value="1"/>
</dbReference>
<sequence>MSQIPELQLLTWNIDAFSESHDLRMEGILSEVRRMVSHDSGPDIVFFQEVSREALAYLLRNHWVRETWILSEVDETNWANVSFATVTLLSRFRFGSALNKSGRQPEVNTSSISVPNDGVFSLGPVWRVKYPSRYGRDALCCDILWNKATSRIRLINVHLDSLRIEPSKRPRQAAIAASLLRTAGVGRGVIAGDWNPVLDEDKDLVQANGLVDAWEYLHPEENGFTWGLDGKRSPLPPTRLDKVAILGLTIVDIRVVHPGTVTKVMDAGLKEGVGQGRVKVPWSDHSGLVCRFSLEGAS</sequence>
<dbReference type="PANTHER" id="PTHR15822:SF4">
    <property type="entry name" value="TYROSYL-DNA PHOSPHODIESTERASE 2"/>
    <property type="match status" value="1"/>
</dbReference>
<accession>A0A9W8YK39</accession>
<evidence type="ECO:0000256" key="8">
    <source>
        <dbReference type="ARBA" id="ARBA00022842"/>
    </source>
</evidence>
<organism evidence="11 12">
    <name type="scientific">Gnomoniopsis smithogilvyi</name>
    <dbReference type="NCBI Taxonomy" id="1191159"/>
    <lineage>
        <taxon>Eukaryota</taxon>
        <taxon>Fungi</taxon>
        <taxon>Dikarya</taxon>
        <taxon>Ascomycota</taxon>
        <taxon>Pezizomycotina</taxon>
        <taxon>Sordariomycetes</taxon>
        <taxon>Sordariomycetidae</taxon>
        <taxon>Diaporthales</taxon>
        <taxon>Gnomoniaceae</taxon>
        <taxon>Gnomoniopsis</taxon>
    </lineage>
</organism>
<evidence type="ECO:0000256" key="10">
    <source>
        <dbReference type="ARBA" id="ARBA00023242"/>
    </source>
</evidence>
<dbReference type="GO" id="GO:0070260">
    <property type="term" value="F:5'-tyrosyl-DNA phosphodiesterase activity"/>
    <property type="evidence" value="ECO:0007669"/>
    <property type="project" value="TreeGrafter"/>
</dbReference>
<evidence type="ECO:0000256" key="7">
    <source>
        <dbReference type="ARBA" id="ARBA00022801"/>
    </source>
</evidence>
<dbReference type="SUPFAM" id="SSF56219">
    <property type="entry name" value="DNase I-like"/>
    <property type="match status" value="1"/>
</dbReference>
<keyword evidence="10" id="KW-0539">Nucleus</keyword>
<dbReference type="InterPro" id="IPR036691">
    <property type="entry name" value="Endo/exonu/phosph_ase_sf"/>
</dbReference>
<evidence type="ECO:0000256" key="1">
    <source>
        <dbReference type="ARBA" id="ARBA00001936"/>
    </source>
</evidence>
<evidence type="ECO:0000313" key="11">
    <source>
        <dbReference type="EMBL" id="KAJ4386011.1"/>
    </source>
</evidence>
<dbReference type="GO" id="GO:0003697">
    <property type="term" value="F:single-stranded DNA binding"/>
    <property type="evidence" value="ECO:0007669"/>
    <property type="project" value="TreeGrafter"/>
</dbReference>
<dbReference type="PANTHER" id="PTHR15822">
    <property type="entry name" value="TRAF AND TNF RECEPTOR-ASSOCIATED PROTEIN"/>
    <property type="match status" value="1"/>
</dbReference>
<dbReference type="AlphaFoldDB" id="A0A9W8YK39"/>
<dbReference type="GO" id="GO:0005634">
    <property type="term" value="C:nucleus"/>
    <property type="evidence" value="ECO:0007669"/>
    <property type="project" value="UniProtKB-SubCell"/>
</dbReference>
<keyword evidence="4" id="KW-0540">Nuclease</keyword>
<comment type="cofactor">
    <cofactor evidence="2">
        <name>Mg(2+)</name>
        <dbReference type="ChEBI" id="CHEBI:18420"/>
    </cofactor>
</comment>
<keyword evidence="5" id="KW-0479">Metal-binding</keyword>
<reference evidence="11" key="1">
    <citation type="submission" date="2022-10" db="EMBL/GenBank/DDBJ databases">
        <title>Tapping the CABI collections for fungal endophytes: first genome assemblies for Collariella, Neodidymelliopsis, Ascochyta clinopodiicola, Didymella pomorum, Didymosphaeria variabile, Neocosmospora piperis and Neocucurbitaria cava.</title>
        <authorList>
            <person name="Hill R."/>
        </authorList>
    </citation>
    <scope>NUCLEOTIDE SEQUENCE</scope>
    <source>
        <strain evidence="11">IMI 355082</strain>
    </source>
</reference>
<keyword evidence="12" id="KW-1185">Reference proteome</keyword>
<keyword evidence="6" id="KW-0227">DNA damage</keyword>
<evidence type="ECO:0000256" key="2">
    <source>
        <dbReference type="ARBA" id="ARBA00001946"/>
    </source>
</evidence>
<evidence type="ECO:0008006" key="13">
    <source>
        <dbReference type="Google" id="ProtNLM"/>
    </source>
</evidence>
<evidence type="ECO:0000313" key="12">
    <source>
        <dbReference type="Proteomes" id="UP001140453"/>
    </source>
</evidence>
<dbReference type="CDD" id="cd09080">
    <property type="entry name" value="TDP2"/>
    <property type="match status" value="1"/>
</dbReference>
<keyword evidence="8" id="KW-0460">Magnesium</keyword>
<proteinExistence type="predicted"/>
<gene>
    <name evidence="11" type="ORF">N0V93_008902</name>
</gene>
<dbReference type="GO" id="GO:0005737">
    <property type="term" value="C:cytoplasm"/>
    <property type="evidence" value="ECO:0007669"/>
    <property type="project" value="TreeGrafter"/>
</dbReference>
<comment type="caution">
    <text evidence="11">The sequence shown here is derived from an EMBL/GenBank/DDBJ whole genome shotgun (WGS) entry which is preliminary data.</text>
</comment>
<dbReference type="GO" id="GO:0046872">
    <property type="term" value="F:metal ion binding"/>
    <property type="evidence" value="ECO:0007669"/>
    <property type="project" value="UniProtKB-KW"/>
</dbReference>
<evidence type="ECO:0000256" key="5">
    <source>
        <dbReference type="ARBA" id="ARBA00022723"/>
    </source>
</evidence>
<comment type="cofactor">
    <cofactor evidence="1">
        <name>Mn(2+)</name>
        <dbReference type="ChEBI" id="CHEBI:29035"/>
    </cofactor>
</comment>
<name>A0A9W8YK39_9PEZI</name>
<protein>
    <recommendedName>
        <fullName evidence="13">Endonuclease/exonuclease/phosphatase domain-containing protein</fullName>
    </recommendedName>
</protein>
<keyword evidence="7" id="KW-0378">Hydrolase</keyword>
<evidence type="ECO:0000256" key="4">
    <source>
        <dbReference type="ARBA" id="ARBA00022722"/>
    </source>
</evidence>
<dbReference type="OrthoDB" id="9975959at2759"/>
<dbReference type="EMBL" id="JAPEVB010000006">
    <property type="protein sequence ID" value="KAJ4386011.1"/>
    <property type="molecule type" value="Genomic_DNA"/>
</dbReference>
<evidence type="ECO:0000256" key="6">
    <source>
        <dbReference type="ARBA" id="ARBA00022763"/>
    </source>
</evidence>